<evidence type="ECO:0000256" key="2">
    <source>
        <dbReference type="ARBA" id="ARBA00022448"/>
    </source>
</evidence>
<keyword evidence="11" id="KW-0411">Iron-sulfur</keyword>
<dbReference type="PROSITE" id="PS51085">
    <property type="entry name" value="2FE2S_FER_2"/>
    <property type="match status" value="1"/>
</dbReference>
<evidence type="ECO:0000259" key="18">
    <source>
        <dbReference type="PROSITE" id="PS51085"/>
    </source>
</evidence>
<organism evidence="20">
    <name type="scientific">marine metagenome</name>
    <dbReference type="NCBI Taxonomy" id="408172"/>
    <lineage>
        <taxon>unclassified sequences</taxon>
        <taxon>metagenomes</taxon>
        <taxon>ecological metagenomes</taxon>
    </lineage>
</organism>
<dbReference type="GO" id="GO:0051537">
    <property type="term" value="F:2 iron, 2 sulfur cluster binding"/>
    <property type="evidence" value="ECO:0007669"/>
    <property type="project" value="UniProtKB-KW"/>
</dbReference>
<dbReference type="Gene3D" id="3.40.50.80">
    <property type="entry name" value="Nucleotide-binding domain of ferredoxin-NADP reductase (FNR) module"/>
    <property type="match status" value="1"/>
</dbReference>
<evidence type="ECO:0000256" key="17">
    <source>
        <dbReference type="ARBA" id="ARBA00023201"/>
    </source>
</evidence>
<keyword evidence="9" id="KW-1278">Translocase</keyword>
<dbReference type="InterPro" id="IPR008333">
    <property type="entry name" value="Cbr1-like_FAD-bd_dom"/>
</dbReference>
<evidence type="ECO:0000256" key="9">
    <source>
        <dbReference type="ARBA" id="ARBA00022967"/>
    </source>
</evidence>
<dbReference type="PANTHER" id="PTHR43644:SF1">
    <property type="entry name" value="NAD(P)H-FLAVIN REDUCTASE"/>
    <property type="match status" value="1"/>
</dbReference>
<dbReference type="Pfam" id="PF00111">
    <property type="entry name" value="Fer2"/>
    <property type="match status" value="1"/>
</dbReference>
<evidence type="ECO:0000256" key="5">
    <source>
        <dbReference type="ARBA" id="ARBA00022630"/>
    </source>
</evidence>
<protein>
    <recommendedName>
        <fullName evidence="21">Na(+)-translocating NADH-quinone reductase subunit F</fullName>
    </recommendedName>
</protein>
<dbReference type="InterPro" id="IPR039261">
    <property type="entry name" value="FNR_nucleotide-bd"/>
</dbReference>
<dbReference type="InterPro" id="IPR010205">
    <property type="entry name" value="NqrF"/>
</dbReference>
<accession>A0A382NIK4</accession>
<evidence type="ECO:0000256" key="7">
    <source>
        <dbReference type="ARBA" id="ARBA00022723"/>
    </source>
</evidence>
<evidence type="ECO:0000256" key="12">
    <source>
        <dbReference type="ARBA" id="ARBA00023027"/>
    </source>
</evidence>
<dbReference type="InterPro" id="IPR017938">
    <property type="entry name" value="Riboflavin_synthase-like_b-brl"/>
</dbReference>
<dbReference type="AlphaFoldDB" id="A0A382NIK4"/>
<evidence type="ECO:0000256" key="11">
    <source>
        <dbReference type="ARBA" id="ARBA00023014"/>
    </source>
</evidence>
<keyword evidence="3" id="KW-1003">Cell membrane</keyword>
<evidence type="ECO:0000256" key="3">
    <source>
        <dbReference type="ARBA" id="ARBA00022475"/>
    </source>
</evidence>
<evidence type="ECO:0000256" key="10">
    <source>
        <dbReference type="ARBA" id="ARBA00023004"/>
    </source>
</evidence>
<feature type="domain" description="2Fe-2S ferredoxin-type" evidence="18">
    <location>
        <begin position="33"/>
        <end position="127"/>
    </location>
</feature>
<dbReference type="CDD" id="cd06188">
    <property type="entry name" value="NADH_quinone_reductase"/>
    <property type="match status" value="1"/>
</dbReference>
<keyword evidence="2" id="KW-0813">Transport</keyword>
<dbReference type="Gene3D" id="2.40.30.10">
    <property type="entry name" value="Translation factors"/>
    <property type="match status" value="1"/>
</dbReference>
<dbReference type="InterPro" id="IPR012675">
    <property type="entry name" value="Beta-grasp_dom_sf"/>
</dbReference>
<dbReference type="GO" id="GO:0006814">
    <property type="term" value="P:sodium ion transport"/>
    <property type="evidence" value="ECO:0007669"/>
    <property type="project" value="UniProtKB-KW"/>
</dbReference>
<dbReference type="EMBL" id="UINC01100687">
    <property type="protein sequence ID" value="SVC60936.1"/>
    <property type="molecule type" value="Genomic_DNA"/>
</dbReference>
<keyword evidence="12" id="KW-0520">NAD</keyword>
<evidence type="ECO:0000256" key="8">
    <source>
        <dbReference type="ARBA" id="ARBA00022827"/>
    </source>
</evidence>
<keyword evidence="15" id="KW-0830">Ubiquinone</keyword>
<evidence type="ECO:0000256" key="6">
    <source>
        <dbReference type="ARBA" id="ARBA00022714"/>
    </source>
</evidence>
<dbReference type="NCBIfam" id="TIGR01941">
    <property type="entry name" value="nqrF"/>
    <property type="match status" value="1"/>
</dbReference>
<dbReference type="GO" id="GO:0046872">
    <property type="term" value="F:metal ion binding"/>
    <property type="evidence" value="ECO:0007669"/>
    <property type="project" value="UniProtKB-KW"/>
</dbReference>
<evidence type="ECO:0000256" key="4">
    <source>
        <dbReference type="ARBA" id="ARBA00022519"/>
    </source>
</evidence>
<keyword evidence="14" id="KW-0406">Ion transport</keyword>
<gene>
    <name evidence="20" type="ORF">METZ01_LOCUS313790</name>
</gene>
<evidence type="ECO:0000256" key="1">
    <source>
        <dbReference type="ARBA" id="ARBA00001974"/>
    </source>
</evidence>
<name>A0A382NIK4_9ZZZZ</name>
<keyword evidence="10" id="KW-0408">Iron</keyword>
<evidence type="ECO:0000313" key="20">
    <source>
        <dbReference type="EMBL" id="SVC60936.1"/>
    </source>
</evidence>
<dbReference type="Gene3D" id="3.10.20.30">
    <property type="match status" value="1"/>
</dbReference>
<feature type="non-terminal residue" evidence="20">
    <location>
        <position position="312"/>
    </location>
</feature>
<keyword evidence="8" id="KW-0274">FAD</keyword>
<dbReference type="Pfam" id="PF00970">
    <property type="entry name" value="FAD_binding_6"/>
    <property type="match status" value="1"/>
</dbReference>
<dbReference type="SUPFAM" id="SSF63380">
    <property type="entry name" value="Riboflavin synthase domain-like"/>
    <property type="match status" value="1"/>
</dbReference>
<dbReference type="InterPro" id="IPR017927">
    <property type="entry name" value="FAD-bd_FR_type"/>
</dbReference>
<keyword evidence="17" id="KW-0739">Sodium transport</keyword>
<keyword evidence="6" id="KW-0001">2Fe-2S</keyword>
<comment type="cofactor">
    <cofactor evidence="1">
        <name>FAD</name>
        <dbReference type="ChEBI" id="CHEBI:57692"/>
    </cofactor>
</comment>
<dbReference type="PROSITE" id="PS51384">
    <property type="entry name" value="FAD_FR"/>
    <property type="match status" value="1"/>
</dbReference>
<dbReference type="PANTHER" id="PTHR43644">
    <property type="entry name" value="NA(+)-TRANSLOCATING NADH-QUINONE REDUCTASE SUBUNIT"/>
    <property type="match status" value="1"/>
</dbReference>
<evidence type="ECO:0000256" key="15">
    <source>
        <dbReference type="ARBA" id="ARBA00023075"/>
    </source>
</evidence>
<dbReference type="InterPro" id="IPR036010">
    <property type="entry name" value="2Fe-2S_ferredoxin-like_sf"/>
</dbReference>
<dbReference type="GO" id="GO:0016655">
    <property type="term" value="F:oxidoreductase activity, acting on NAD(P)H, quinone or similar compound as acceptor"/>
    <property type="evidence" value="ECO:0007669"/>
    <property type="project" value="InterPro"/>
</dbReference>
<keyword evidence="5" id="KW-0285">Flavoprotein</keyword>
<reference evidence="20" key="1">
    <citation type="submission" date="2018-05" db="EMBL/GenBank/DDBJ databases">
        <authorList>
            <person name="Lanie J.A."/>
            <person name="Ng W.-L."/>
            <person name="Kazmierczak K.M."/>
            <person name="Andrzejewski T.M."/>
            <person name="Davidsen T.M."/>
            <person name="Wayne K.J."/>
            <person name="Tettelin H."/>
            <person name="Glass J.I."/>
            <person name="Rusch D."/>
            <person name="Podicherti R."/>
            <person name="Tsui H.-C.T."/>
            <person name="Winkler M.E."/>
        </authorList>
    </citation>
    <scope>NUCLEOTIDE SEQUENCE</scope>
</reference>
<feature type="domain" description="FAD-binding FR-type" evidence="19">
    <location>
        <begin position="130"/>
        <end position="271"/>
    </location>
</feature>
<evidence type="ECO:0000256" key="13">
    <source>
        <dbReference type="ARBA" id="ARBA00023053"/>
    </source>
</evidence>
<evidence type="ECO:0000259" key="19">
    <source>
        <dbReference type="PROSITE" id="PS51384"/>
    </source>
</evidence>
<dbReference type="InterPro" id="IPR001041">
    <property type="entry name" value="2Fe-2S_ferredoxin-type"/>
</dbReference>
<dbReference type="CDD" id="cd00207">
    <property type="entry name" value="fer2"/>
    <property type="match status" value="1"/>
</dbReference>
<keyword evidence="4" id="KW-0997">Cell inner membrane</keyword>
<evidence type="ECO:0000256" key="16">
    <source>
        <dbReference type="ARBA" id="ARBA00023136"/>
    </source>
</evidence>
<sequence>MLITITSVIVFTAVILLLVLTLIFAESKLLPQGAVKILINKADDKSPSVNPGNTLLNTLSNEGIFIPSACGGGGTCAQCVCQVHSGGGQILTTELNHISRRDARDDWRLACQVEVREDMEITVPDEVFSIKQWECKVISNENVATFIKELVLELPDGENLNFQAGGFIQINIPEYELDFKEFDIEDEYHEDWDKFNIWNLKGKNTESQFRAYSMANHPAEGNIIMLNVRIATPPPALWNDAPPGIASSYIFNLKAGDKVTISGPYGEFFIKDSEKEMVYIGGGAGMAPMRSHLFHLFHTLKTGRKVSFWYGA</sequence>
<keyword evidence="16" id="KW-0472">Membrane</keyword>
<keyword evidence="13" id="KW-0915">Sodium</keyword>
<evidence type="ECO:0008006" key="21">
    <source>
        <dbReference type="Google" id="ProtNLM"/>
    </source>
</evidence>
<evidence type="ECO:0000256" key="14">
    <source>
        <dbReference type="ARBA" id="ARBA00023065"/>
    </source>
</evidence>
<proteinExistence type="predicted"/>
<dbReference type="SUPFAM" id="SSF54292">
    <property type="entry name" value="2Fe-2S ferredoxin-like"/>
    <property type="match status" value="1"/>
</dbReference>
<dbReference type="SUPFAM" id="SSF52343">
    <property type="entry name" value="Ferredoxin reductase-like, C-terminal NADP-linked domain"/>
    <property type="match status" value="1"/>
</dbReference>
<dbReference type="GO" id="GO:0016020">
    <property type="term" value="C:membrane"/>
    <property type="evidence" value="ECO:0007669"/>
    <property type="project" value="InterPro"/>
</dbReference>
<keyword evidence="7" id="KW-0479">Metal-binding</keyword>